<keyword evidence="6" id="KW-1185">Reference proteome</keyword>
<dbReference type="Pfam" id="PF00481">
    <property type="entry name" value="PP2C"/>
    <property type="match status" value="1"/>
</dbReference>
<dbReference type="InterPro" id="IPR036457">
    <property type="entry name" value="PPM-type-like_dom_sf"/>
</dbReference>
<keyword evidence="2" id="KW-0378">Hydrolase</keyword>
<proteinExistence type="predicted"/>
<evidence type="ECO:0000256" key="1">
    <source>
        <dbReference type="ARBA" id="ARBA00022723"/>
    </source>
</evidence>
<reference evidence="5" key="1">
    <citation type="submission" date="2019-10" db="EMBL/GenBank/DDBJ databases">
        <title>Bird 10,000 Genomes (B10K) Project - Family phase.</title>
        <authorList>
            <person name="Zhang G."/>
        </authorList>
    </citation>
    <scope>NUCLEOTIDE SEQUENCE</scope>
    <source>
        <strain evidence="5">B10K-DU-002-55</strain>
        <tissue evidence="5">Muscle</tissue>
    </source>
</reference>
<dbReference type="PANTHER" id="PTHR13832:SF233">
    <property type="entry name" value="PROTEIN PHOSPHATASE 1F"/>
    <property type="match status" value="1"/>
</dbReference>
<dbReference type="InterPro" id="IPR001932">
    <property type="entry name" value="PPM-type_phosphatase-like_dom"/>
</dbReference>
<protein>
    <submittedName>
        <fullName evidence="5">PPM1F phosphatase</fullName>
    </submittedName>
</protein>
<feature type="non-terminal residue" evidence="5">
    <location>
        <position position="105"/>
    </location>
</feature>
<dbReference type="GO" id="GO:0046872">
    <property type="term" value="F:metal ion binding"/>
    <property type="evidence" value="ECO:0007669"/>
    <property type="project" value="UniProtKB-KW"/>
</dbReference>
<dbReference type="PROSITE" id="PS51746">
    <property type="entry name" value="PPM_2"/>
    <property type="match status" value="1"/>
</dbReference>
<evidence type="ECO:0000256" key="2">
    <source>
        <dbReference type="ARBA" id="ARBA00022801"/>
    </source>
</evidence>
<dbReference type="Gene3D" id="3.60.40.10">
    <property type="entry name" value="PPM-type phosphatase domain"/>
    <property type="match status" value="1"/>
</dbReference>
<dbReference type="InterPro" id="IPR015655">
    <property type="entry name" value="PP2C"/>
</dbReference>
<feature type="domain" description="PPM-type phosphatase" evidence="4">
    <location>
        <begin position="1"/>
        <end position="105"/>
    </location>
</feature>
<evidence type="ECO:0000256" key="3">
    <source>
        <dbReference type="ARBA" id="ARBA00022912"/>
    </source>
</evidence>
<dbReference type="GO" id="GO:0005634">
    <property type="term" value="C:nucleus"/>
    <property type="evidence" value="ECO:0007669"/>
    <property type="project" value="TreeGrafter"/>
</dbReference>
<sequence length="105" mass="11660">DDIDRAYFAVFDGHGGVDAANYSATHLHVNVGLHEEIVKNPAEALKCSFQKTDEMFLFKAKREVSVSALIVGNKLHIAWLGDSQVMLVQQGKAVTLMEPHKPERE</sequence>
<dbReference type="PROSITE" id="PS01032">
    <property type="entry name" value="PPM_1"/>
    <property type="match status" value="1"/>
</dbReference>
<dbReference type="InterPro" id="IPR000222">
    <property type="entry name" value="PP2C_BS"/>
</dbReference>
<accession>A0A851C965</accession>
<comment type="caution">
    <text evidence="5">The sequence shown here is derived from an EMBL/GenBank/DDBJ whole genome shotgun (WGS) entry which is preliminary data.</text>
</comment>
<organism evidence="5 6">
    <name type="scientific">Calyptomena viridis</name>
    <name type="common">Lesser green broadbill</name>
    <dbReference type="NCBI Taxonomy" id="135972"/>
    <lineage>
        <taxon>Eukaryota</taxon>
        <taxon>Metazoa</taxon>
        <taxon>Chordata</taxon>
        <taxon>Craniata</taxon>
        <taxon>Vertebrata</taxon>
        <taxon>Euteleostomi</taxon>
        <taxon>Archelosauria</taxon>
        <taxon>Archosauria</taxon>
        <taxon>Dinosauria</taxon>
        <taxon>Saurischia</taxon>
        <taxon>Theropoda</taxon>
        <taxon>Coelurosauria</taxon>
        <taxon>Aves</taxon>
        <taxon>Neognathae</taxon>
        <taxon>Neoaves</taxon>
        <taxon>Telluraves</taxon>
        <taxon>Australaves</taxon>
        <taxon>Passeriformes</taxon>
        <taxon>Eurylaimidae</taxon>
        <taxon>Calyptomena</taxon>
    </lineage>
</organism>
<dbReference type="PANTHER" id="PTHR13832">
    <property type="entry name" value="PROTEIN PHOSPHATASE 2C"/>
    <property type="match status" value="1"/>
</dbReference>
<dbReference type="SUPFAM" id="SSF81606">
    <property type="entry name" value="PP2C-like"/>
    <property type="match status" value="1"/>
</dbReference>
<keyword evidence="1" id="KW-0479">Metal-binding</keyword>
<dbReference type="GO" id="GO:0004722">
    <property type="term" value="F:protein serine/threonine phosphatase activity"/>
    <property type="evidence" value="ECO:0007669"/>
    <property type="project" value="InterPro"/>
</dbReference>
<dbReference type="CDD" id="cd00143">
    <property type="entry name" value="PP2Cc"/>
    <property type="match status" value="1"/>
</dbReference>
<evidence type="ECO:0000313" key="5">
    <source>
        <dbReference type="EMBL" id="NWI52786.1"/>
    </source>
</evidence>
<dbReference type="Proteomes" id="UP000642973">
    <property type="component" value="Unassembled WGS sequence"/>
</dbReference>
<feature type="non-terminal residue" evidence="5">
    <location>
        <position position="1"/>
    </location>
</feature>
<evidence type="ECO:0000259" key="4">
    <source>
        <dbReference type="PROSITE" id="PS51746"/>
    </source>
</evidence>
<evidence type="ECO:0000313" key="6">
    <source>
        <dbReference type="Proteomes" id="UP000642973"/>
    </source>
</evidence>
<keyword evidence="3" id="KW-0904">Protein phosphatase</keyword>
<name>A0A851C965_CALVR</name>
<gene>
    <name evidence="5" type="primary">Ppm1f_1</name>
    <name evidence="5" type="ORF">CALVIR_R08159</name>
</gene>
<dbReference type="AlphaFoldDB" id="A0A851C965"/>
<dbReference type="EMBL" id="WEIV01010196">
    <property type="protein sequence ID" value="NWI52786.1"/>
    <property type="molecule type" value="Genomic_DNA"/>
</dbReference>
<dbReference type="GO" id="GO:0005829">
    <property type="term" value="C:cytosol"/>
    <property type="evidence" value="ECO:0007669"/>
    <property type="project" value="TreeGrafter"/>
</dbReference>